<evidence type="ECO:0000313" key="2">
    <source>
        <dbReference type="Proteomes" id="UP000532162"/>
    </source>
</evidence>
<evidence type="ECO:0000313" key="1">
    <source>
        <dbReference type="EMBL" id="NZD59518.1"/>
    </source>
</evidence>
<organism evidence="1 2">
    <name type="scientific">Rhizobium changzhiense</name>
    <dbReference type="NCBI Taxonomy" id="2692317"/>
    <lineage>
        <taxon>Bacteria</taxon>
        <taxon>Pseudomonadati</taxon>
        <taxon>Pseudomonadota</taxon>
        <taxon>Alphaproteobacteria</taxon>
        <taxon>Hyphomicrobiales</taxon>
        <taxon>Rhizobiaceae</taxon>
        <taxon>Rhizobium/Agrobacterium group</taxon>
        <taxon>Rhizobium</taxon>
    </lineage>
</organism>
<dbReference type="InterPro" id="IPR009061">
    <property type="entry name" value="DNA-bd_dom_put_sf"/>
</dbReference>
<proteinExistence type="predicted"/>
<name>A0A7Z0UA88_9HYPH</name>
<dbReference type="InterPro" id="IPR036388">
    <property type="entry name" value="WH-like_DNA-bd_sf"/>
</dbReference>
<gene>
    <name evidence="1" type="ORF">HX900_00050</name>
</gene>
<accession>A0A7Z0UA88</accession>
<dbReference type="AlphaFoldDB" id="A0A7Z0UA88"/>
<dbReference type="Gene3D" id="1.10.10.10">
    <property type="entry name" value="Winged helix-like DNA-binding domain superfamily/Winged helix DNA-binding domain"/>
    <property type="match status" value="1"/>
</dbReference>
<dbReference type="EMBL" id="JACCPJ010000001">
    <property type="protein sequence ID" value="NZD59518.1"/>
    <property type="molecule type" value="Genomic_DNA"/>
</dbReference>
<dbReference type="RefSeq" id="WP_130710034.1">
    <property type="nucleotide sequence ID" value="NZ_JACCPJ010000001.1"/>
</dbReference>
<comment type="caution">
    <text evidence="1">The sequence shown here is derived from an EMBL/GenBank/DDBJ whole genome shotgun (WGS) entry which is preliminary data.</text>
</comment>
<reference evidence="1 2" key="1">
    <citation type="submission" date="2020-07" db="EMBL/GenBank/DDBJ databases">
        <authorList>
            <person name="Sun Q."/>
        </authorList>
    </citation>
    <scope>NUCLEOTIDE SEQUENCE [LARGE SCALE GENOMIC DNA]</scope>
    <source>
        <strain evidence="1 2">WYCCWR 11290</strain>
    </source>
</reference>
<sequence length="68" mass="8005">MSLLDGYLTREQLAGELNVTTRTLWRWQNQPDGLPYTRIGNQLFYRVESVRGWIAARETKPNPRRRSA</sequence>
<dbReference type="Proteomes" id="UP000532162">
    <property type="component" value="Unassembled WGS sequence"/>
</dbReference>
<protein>
    <submittedName>
        <fullName evidence="1">Helix-turn-helix domain-containing protein</fullName>
    </submittedName>
</protein>
<dbReference type="SUPFAM" id="SSF46955">
    <property type="entry name" value="Putative DNA-binding domain"/>
    <property type="match status" value="1"/>
</dbReference>